<keyword evidence="8" id="KW-0663">Pyridoxal phosphate</keyword>
<evidence type="ECO:0000259" key="12">
    <source>
        <dbReference type="Pfam" id="PF00155"/>
    </source>
</evidence>
<dbReference type="NCBIfam" id="TIGR01141">
    <property type="entry name" value="hisC"/>
    <property type="match status" value="1"/>
</dbReference>
<feature type="domain" description="Aminotransferase class I/classII large" evidence="12">
    <location>
        <begin position="29"/>
        <end position="374"/>
    </location>
</feature>
<dbReference type="OrthoDB" id="2015537at2759"/>
<evidence type="ECO:0000256" key="8">
    <source>
        <dbReference type="ARBA" id="ARBA00022898"/>
    </source>
</evidence>
<dbReference type="EC" id="2.6.1.9" evidence="4"/>
<evidence type="ECO:0000256" key="11">
    <source>
        <dbReference type="ARBA" id="ARBA00047481"/>
    </source>
</evidence>
<dbReference type="FunFam" id="3.40.640.10:FF:000149">
    <property type="entry name" value="Histidinol-phosphate aminotransferase"/>
    <property type="match status" value="1"/>
</dbReference>
<evidence type="ECO:0000256" key="3">
    <source>
        <dbReference type="ARBA" id="ARBA00008392"/>
    </source>
</evidence>
<evidence type="ECO:0000256" key="10">
    <source>
        <dbReference type="ARBA" id="ARBA00030262"/>
    </source>
</evidence>
<dbReference type="InterPro" id="IPR015421">
    <property type="entry name" value="PyrdxlP-dep_Trfase_major"/>
</dbReference>
<reference evidence="13" key="1">
    <citation type="journal article" date="2017" name="Nat. Genet.">
        <title>Contrasting evolutionary genome dynamics between domesticated and wild yeasts.</title>
        <authorList>
            <person name="Yue J.X."/>
            <person name="Li J."/>
            <person name="Aigrain L."/>
            <person name="Hallin J."/>
            <person name="Persson K."/>
            <person name="Oliver K."/>
            <person name="Bergstrom A."/>
            <person name="Coupland P."/>
            <person name="Warringer J."/>
            <person name="Lagomarsino M.C."/>
            <person name="Fischer G."/>
            <person name="Durbin R."/>
            <person name="Liti G."/>
        </authorList>
    </citation>
    <scope>NUCLEOTIDE SEQUENCE</scope>
    <source>
        <strain evidence="13">CBS432</strain>
    </source>
</reference>
<comment type="cofactor">
    <cofactor evidence="1">
        <name>pyridoxal 5'-phosphate</name>
        <dbReference type="ChEBI" id="CHEBI:597326"/>
    </cofactor>
</comment>
<reference evidence="13" key="4">
    <citation type="submission" date="2025-08" db="UniProtKB">
        <authorList>
            <consortium name="RefSeq"/>
        </authorList>
    </citation>
    <scope>IDENTIFICATION</scope>
    <source>
        <strain evidence="13">CBS432</strain>
    </source>
</reference>
<sequence length="388" mass="43097">MVFELKRIVRPKIYNLEPYRCARDDFTEGILLDANENAHGPTPVELSKSNLHRYPDPHQLEFKTAMTKYRNKTSSYINDPTVRPLTADNLCLGVGSDESIDAIIRACCVPGKEKILVLPPTYSMYSVCANINDIEVVQCPLTISDGSFQMDTEAVLTILKNDPLIKLVFVTSPGNPTGAKIKTCLIEKVLQNWDNGLVVVDEAYVDFCGGSTAPLVTKYPSLVTLQTLSKSFGLAGIRLGMTYATAELARILNAMKAPYNISSLASEYALKAVQEDNLKKMEATSKVINEEKMRLLKELTSLDYVDDQYVGGLDANFLLIRINGGDNALARKLYYQLATQSGVVVRFRGNELGCSGCLRITVGTHEENTHLIKYFKETLYKLAKEQLK</sequence>
<dbReference type="CDD" id="cd00609">
    <property type="entry name" value="AAT_like"/>
    <property type="match status" value="1"/>
</dbReference>
<dbReference type="InterPro" id="IPR015422">
    <property type="entry name" value="PyrdxlP-dep_Trfase_small"/>
</dbReference>
<evidence type="ECO:0000256" key="4">
    <source>
        <dbReference type="ARBA" id="ARBA00012748"/>
    </source>
</evidence>
<dbReference type="GeneID" id="54631258"/>
<reference evidence="13" key="3">
    <citation type="submission" date="2025-07" db="EMBL/GenBank/DDBJ databases">
        <authorList>
            <consortium name="NCBI Genome Project"/>
        </authorList>
    </citation>
    <scope>NUCLEOTIDE SEQUENCE</scope>
    <source>
        <strain evidence="13">CBS432</strain>
    </source>
</reference>
<dbReference type="PANTHER" id="PTHR42885:SF2">
    <property type="entry name" value="HISTIDINOL-PHOSPHATE AMINOTRANSFERASE"/>
    <property type="match status" value="1"/>
</dbReference>
<evidence type="ECO:0000256" key="1">
    <source>
        <dbReference type="ARBA" id="ARBA00001933"/>
    </source>
</evidence>
<evidence type="ECO:0000256" key="9">
    <source>
        <dbReference type="ARBA" id="ARBA00023102"/>
    </source>
</evidence>
<comment type="similarity">
    <text evidence="3">Belongs to the class-II pyridoxal-phosphate-dependent aminotransferase family.</text>
</comment>
<accession>A0A8B8UT73</accession>
<dbReference type="VEuPathDB" id="FungiDB:SPAR_I00540"/>
<dbReference type="InterPro" id="IPR015424">
    <property type="entry name" value="PyrdxlP-dep_Trfase"/>
</dbReference>
<dbReference type="PROSITE" id="PS00599">
    <property type="entry name" value="AA_TRANSFER_CLASS_2"/>
    <property type="match status" value="1"/>
</dbReference>
<dbReference type="Pfam" id="PF00155">
    <property type="entry name" value="Aminotran_1_2"/>
    <property type="match status" value="1"/>
</dbReference>
<evidence type="ECO:0000256" key="2">
    <source>
        <dbReference type="ARBA" id="ARBA00005011"/>
    </source>
</evidence>
<dbReference type="Gene3D" id="3.90.1150.10">
    <property type="entry name" value="Aspartate Aminotransferase, domain 1"/>
    <property type="match status" value="1"/>
</dbReference>
<dbReference type="Gene3D" id="3.40.640.10">
    <property type="entry name" value="Type I PLP-dependent aspartate aminotransferase-like (Major domain)"/>
    <property type="match status" value="1"/>
</dbReference>
<keyword evidence="9" id="KW-0368">Histidine biosynthesis</keyword>
<dbReference type="HAMAP" id="MF_01023">
    <property type="entry name" value="HisC_aminotrans_2"/>
    <property type="match status" value="1"/>
</dbReference>
<dbReference type="InterPro" id="IPR001917">
    <property type="entry name" value="Aminotrans_II_pyridoxalP_BS"/>
</dbReference>
<evidence type="ECO:0000256" key="5">
    <source>
        <dbReference type="ARBA" id="ARBA00022576"/>
    </source>
</evidence>
<dbReference type="InterPro" id="IPR004839">
    <property type="entry name" value="Aminotransferase_I/II_large"/>
</dbReference>
<dbReference type="PANTHER" id="PTHR42885">
    <property type="entry name" value="HISTIDINOL-PHOSPHATE AMINOTRANSFERASE-RELATED"/>
    <property type="match status" value="1"/>
</dbReference>
<keyword evidence="7" id="KW-0808">Transferase</keyword>
<dbReference type="SUPFAM" id="SSF53383">
    <property type="entry name" value="PLP-dependent transferases"/>
    <property type="match status" value="1"/>
</dbReference>
<dbReference type="KEGG" id="spao:SPAR_I00540"/>
<organism evidence="13">
    <name type="scientific">Saccharomyces paradoxus</name>
    <name type="common">Yeast</name>
    <name type="synonym">Saccharomyces douglasii</name>
    <dbReference type="NCBI Taxonomy" id="27291"/>
    <lineage>
        <taxon>Eukaryota</taxon>
        <taxon>Fungi</taxon>
        <taxon>Dikarya</taxon>
        <taxon>Ascomycota</taxon>
        <taxon>Saccharomycotina</taxon>
        <taxon>Saccharomycetes</taxon>
        <taxon>Saccharomycetales</taxon>
        <taxon>Saccharomycetaceae</taxon>
        <taxon>Saccharomyces</taxon>
    </lineage>
</organism>
<gene>
    <name evidence="13" type="primary">HIS5</name>
    <name evidence="13" type="ORF">SPAR_I00540</name>
</gene>
<keyword evidence="5" id="KW-0032">Aminotransferase</keyword>
<comment type="pathway">
    <text evidence="2">Amino-acid biosynthesis; L-histidine biosynthesis; L-histidine from 5-phospho-alpha-D-ribose 1-diphosphate: step 7/9.</text>
</comment>
<dbReference type="GO" id="GO:0030170">
    <property type="term" value="F:pyridoxal phosphate binding"/>
    <property type="evidence" value="ECO:0007669"/>
    <property type="project" value="InterPro"/>
</dbReference>
<evidence type="ECO:0000256" key="6">
    <source>
        <dbReference type="ARBA" id="ARBA00022605"/>
    </source>
</evidence>
<dbReference type="GO" id="GO:0000105">
    <property type="term" value="P:L-histidine biosynthetic process"/>
    <property type="evidence" value="ECO:0007669"/>
    <property type="project" value="UniProtKB-KW"/>
</dbReference>
<dbReference type="GO" id="GO:0004400">
    <property type="term" value="F:histidinol-phosphate transaminase activity"/>
    <property type="evidence" value="ECO:0007669"/>
    <property type="project" value="UniProtKB-EC"/>
</dbReference>
<dbReference type="AlphaFoldDB" id="A0A8B8UT73"/>
<dbReference type="RefSeq" id="XP_033766939.1">
    <property type="nucleotide sequence ID" value="XM_033911048.1"/>
</dbReference>
<dbReference type="InterPro" id="IPR005861">
    <property type="entry name" value="HisP_aminotrans"/>
</dbReference>
<name>A0A8B8UT73_SACPA</name>
<evidence type="ECO:0000256" key="7">
    <source>
        <dbReference type="ARBA" id="ARBA00022679"/>
    </source>
</evidence>
<keyword evidence="6" id="KW-0028">Amino-acid biosynthesis</keyword>
<proteinExistence type="inferred from homology"/>
<comment type="catalytic activity">
    <reaction evidence="11">
        <text>L-histidinol phosphate + 2-oxoglutarate = 3-(imidazol-4-yl)-2-oxopropyl phosphate + L-glutamate</text>
        <dbReference type="Rhea" id="RHEA:23744"/>
        <dbReference type="ChEBI" id="CHEBI:16810"/>
        <dbReference type="ChEBI" id="CHEBI:29985"/>
        <dbReference type="ChEBI" id="CHEBI:57766"/>
        <dbReference type="ChEBI" id="CHEBI:57980"/>
        <dbReference type="EC" id="2.6.1.9"/>
    </reaction>
</comment>
<reference evidence="13" key="2">
    <citation type="submission" date="2020-01" db="EMBL/GenBank/DDBJ databases">
        <title>Population-level Yeast Reference Genomes.</title>
        <authorList>
            <person name="Yue J.-X."/>
        </authorList>
    </citation>
    <scope>NUCLEOTIDE SEQUENCE</scope>
    <source>
        <strain evidence="13">CBS432</strain>
    </source>
</reference>
<evidence type="ECO:0000313" key="13">
    <source>
        <dbReference type="RefSeq" id="XP_033766939.1"/>
    </source>
</evidence>
<protein>
    <recommendedName>
        <fullName evidence="4">histidinol-phosphate transaminase</fullName>
        <ecNumber evidence="4">2.6.1.9</ecNumber>
    </recommendedName>
    <alternativeName>
        <fullName evidence="10">Imidazole acetol-phosphate transaminase</fullName>
    </alternativeName>
</protein>